<feature type="chain" id="PRO_5003409425" description="Glucose-methanol-choline oxidoreductase N-terminal domain-containing protein" evidence="3">
    <location>
        <begin position="27"/>
        <end position="628"/>
    </location>
</feature>
<dbReference type="Proteomes" id="UP000008066">
    <property type="component" value="Unassembled WGS sequence"/>
</dbReference>
<dbReference type="GO" id="GO:0050660">
    <property type="term" value="F:flavin adenine dinucleotide binding"/>
    <property type="evidence" value="ECO:0007669"/>
    <property type="project" value="InterPro"/>
</dbReference>
<dbReference type="SUPFAM" id="SSF51905">
    <property type="entry name" value="FAD/NAD(P)-binding domain"/>
    <property type="match status" value="1"/>
</dbReference>
<evidence type="ECO:0000259" key="4">
    <source>
        <dbReference type="PROSITE" id="PS00624"/>
    </source>
</evidence>
<dbReference type="PANTHER" id="PTHR11552:SF115">
    <property type="entry name" value="DEHYDROGENASE XPTC-RELATED"/>
    <property type="match status" value="1"/>
</dbReference>
<dbReference type="OrthoDB" id="269227at2759"/>
<dbReference type="AlphaFoldDB" id="G0S9V1"/>
<protein>
    <recommendedName>
        <fullName evidence="4">Glucose-methanol-choline oxidoreductase N-terminal domain-containing protein</fullName>
    </recommendedName>
</protein>
<comment type="cofactor">
    <cofactor evidence="2">
        <name>FAD</name>
        <dbReference type="ChEBI" id="CHEBI:57692"/>
    </cofactor>
</comment>
<name>G0S9V1_CHATD</name>
<evidence type="ECO:0000256" key="3">
    <source>
        <dbReference type="SAM" id="SignalP"/>
    </source>
</evidence>
<evidence type="ECO:0000256" key="2">
    <source>
        <dbReference type="PIRSR" id="PIRSR000137-2"/>
    </source>
</evidence>
<accession>G0S9V1</accession>
<keyword evidence="2" id="KW-0285">Flavoprotein</keyword>
<dbReference type="Pfam" id="PF00732">
    <property type="entry name" value="GMC_oxred_N"/>
    <property type="match status" value="1"/>
</dbReference>
<keyword evidence="2" id="KW-0274">FAD</keyword>
<dbReference type="KEGG" id="cthr:CTHT_0047270"/>
<reference evidence="5 6" key="1">
    <citation type="journal article" date="2011" name="Cell">
        <title>Insight into structure and assembly of the nuclear pore complex by utilizing the genome of a eukaryotic thermophile.</title>
        <authorList>
            <person name="Amlacher S."/>
            <person name="Sarges P."/>
            <person name="Flemming D."/>
            <person name="van Noort V."/>
            <person name="Kunze R."/>
            <person name="Devos D.P."/>
            <person name="Arumugam M."/>
            <person name="Bork P."/>
            <person name="Hurt E."/>
        </authorList>
    </citation>
    <scope>NUCLEOTIDE SEQUENCE [LARGE SCALE GENOMIC DNA]</scope>
    <source>
        <strain evidence="6">DSM 1495 / CBS 144.50 / IMI 039719</strain>
    </source>
</reference>
<dbReference type="Gene3D" id="3.50.50.60">
    <property type="entry name" value="FAD/NAD(P)-binding domain"/>
    <property type="match status" value="1"/>
</dbReference>
<dbReference type="Pfam" id="PF05199">
    <property type="entry name" value="GMC_oxred_C"/>
    <property type="match status" value="1"/>
</dbReference>
<keyword evidence="6" id="KW-1185">Reference proteome</keyword>
<dbReference type="eggNOG" id="KOG1238">
    <property type="taxonomic scope" value="Eukaryota"/>
</dbReference>
<dbReference type="EMBL" id="GL988043">
    <property type="protein sequence ID" value="EGS20212.1"/>
    <property type="molecule type" value="Genomic_DNA"/>
</dbReference>
<feature type="binding site" evidence="2">
    <location>
        <position position="116"/>
    </location>
    <ligand>
        <name>FAD</name>
        <dbReference type="ChEBI" id="CHEBI:57692"/>
    </ligand>
</feature>
<dbReference type="SUPFAM" id="SSF54373">
    <property type="entry name" value="FAD-linked reductases, C-terminal domain"/>
    <property type="match status" value="1"/>
</dbReference>
<dbReference type="GO" id="GO:0016614">
    <property type="term" value="F:oxidoreductase activity, acting on CH-OH group of donors"/>
    <property type="evidence" value="ECO:0007669"/>
    <property type="project" value="InterPro"/>
</dbReference>
<dbReference type="HOGENOM" id="CLU_002865_6_1_1"/>
<evidence type="ECO:0000313" key="6">
    <source>
        <dbReference type="Proteomes" id="UP000008066"/>
    </source>
</evidence>
<dbReference type="RefSeq" id="XP_006695097.1">
    <property type="nucleotide sequence ID" value="XM_006695034.1"/>
</dbReference>
<dbReference type="PROSITE" id="PS00624">
    <property type="entry name" value="GMC_OXRED_2"/>
    <property type="match status" value="1"/>
</dbReference>
<dbReference type="PIRSF" id="PIRSF000137">
    <property type="entry name" value="Alcohol_oxidase"/>
    <property type="match status" value="1"/>
</dbReference>
<dbReference type="Gene3D" id="3.30.560.10">
    <property type="entry name" value="Glucose Oxidase, domain 3"/>
    <property type="match status" value="1"/>
</dbReference>
<dbReference type="GeneID" id="18258765"/>
<comment type="similarity">
    <text evidence="1">Belongs to the GMC oxidoreductase family.</text>
</comment>
<feature type="signal peptide" evidence="3">
    <location>
        <begin position="1"/>
        <end position="26"/>
    </location>
</feature>
<feature type="domain" description="Glucose-methanol-choline oxidoreductase N-terminal" evidence="4">
    <location>
        <begin position="307"/>
        <end position="321"/>
    </location>
</feature>
<keyword evidence="3" id="KW-0732">Signal</keyword>
<dbReference type="GO" id="GO:0044550">
    <property type="term" value="P:secondary metabolite biosynthetic process"/>
    <property type="evidence" value="ECO:0007669"/>
    <property type="project" value="TreeGrafter"/>
</dbReference>
<dbReference type="InterPro" id="IPR036188">
    <property type="entry name" value="FAD/NAD-bd_sf"/>
</dbReference>
<evidence type="ECO:0000256" key="1">
    <source>
        <dbReference type="ARBA" id="ARBA00010790"/>
    </source>
</evidence>
<dbReference type="InterPro" id="IPR012132">
    <property type="entry name" value="GMC_OxRdtase"/>
</dbReference>
<dbReference type="InterPro" id="IPR000172">
    <property type="entry name" value="GMC_OxRdtase_N"/>
</dbReference>
<evidence type="ECO:0000313" key="5">
    <source>
        <dbReference type="EMBL" id="EGS20212.1"/>
    </source>
</evidence>
<gene>
    <name evidence="5" type="ORF">CTHT_0047270</name>
</gene>
<dbReference type="PANTHER" id="PTHR11552">
    <property type="entry name" value="GLUCOSE-METHANOL-CHOLINE GMC OXIDOREDUCTASE"/>
    <property type="match status" value="1"/>
</dbReference>
<dbReference type="InterPro" id="IPR007867">
    <property type="entry name" value="GMC_OxRtase_C"/>
</dbReference>
<dbReference type="OMA" id="EHAMGNA"/>
<proteinExistence type="inferred from homology"/>
<organism evidence="6">
    <name type="scientific">Chaetomium thermophilum (strain DSM 1495 / CBS 144.50 / IMI 039719)</name>
    <name type="common">Thermochaetoides thermophila</name>
    <dbReference type="NCBI Taxonomy" id="759272"/>
    <lineage>
        <taxon>Eukaryota</taxon>
        <taxon>Fungi</taxon>
        <taxon>Dikarya</taxon>
        <taxon>Ascomycota</taxon>
        <taxon>Pezizomycotina</taxon>
        <taxon>Sordariomycetes</taxon>
        <taxon>Sordariomycetidae</taxon>
        <taxon>Sordariales</taxon>
        <taxon>Chaetomiaceae</taxon>
        <taxon>Thermochaetoides</taxon>
    </lineage>
</organism>
<sequence length="628" mass="67538">MARRRTPIGLFPHLLAATLTLTVATATVQQTETLNDTTYDYIIIGGGVSGLVVANRLTEDPQTTVLILERGSFSNKPEAFVPWYANLVDESMLWSPQSAPVPGLNNNTFRVTVPAVVGGGSVVNGMGYVRGSKSDYDSWKALGNPGWGWDDLLPYFKKSTTFQPPSEETTETFGVVWDEGAYGTGPVHVHVSDWQYTVIGTIWDALRGMIGFPKPNTADGGQGRGAFWTGQTIDARTQTRETARSAYYDPVQGTRGNLRLATGQIAQEILFHMTSALPKAKGVKIVSREDGIERVVFSSKEVILAAGAIQTPQLLQASGIGPADVLTAAGIPVRKNLPSVGANLQDHPTTLLLYLLANETFPSPNTIFTNATYNETVWNEYLVNKTGPVSTANTNTVAFFSLADLTQSTVKAAQIAAEVLTQNPLSYLPFIYHSSPELLAGYLAQRTLLAAQYASPHSRVSSSPLVGSGAHPAPFLKPLSRGTVTLDPEGGHLPIVQYNTLQNPIDGKIITYIVRNARRFWETPAMQTLQPRELVPGVDSQSDEDIMAYLRSNPGIFWPSLAHPVGTCAMMPEVLGGCVGPDLKVYGVKGVRVVDASIMPIIVAGGLQATVYAVAEKAADLIRGIKSV</sequence>